<feature type="domain" description="Peptidase M43 pregnancy-associated plasma-A" evidence="11">
    <location>
        <begin position="545"/>
        <end position="677"/>
    </location>
</feature>
<dbReference type="Pfam" id="PF05572">
    <property type="entry name" value="Peptidase_M43"/>
    <property type="match status" value="1"/>
</dbReference>
<evidence type="ECO:0000256" key="5">
    <source>
        <dbReference type="ARBA" id="ARBA00022801"/>
    </source>
</evidence>
<gene>
    <name evidence="12" type="ORF">OEZ85_004007</name>
</gene>
<comment type="similarity">
    <text evidence="1">Belongs to the peptidase M43B family.</text>
</comment>
<sequence length="691" mass="74516">MLGKVGPRNRKTIIAVCIVAVLVCAGLLIGLLLGLLPGRRASSSSSSAANSDRQDLSQLQQLPPPGSEAARKLQADPATPAWIRELYDYEQDAAAITREYSATFLSQLSLQQQQLQQLQASLYPRGAKSLVNSTATATPAAATAAAAASSQNALQIDVEPFIRVATDVLNYLRFFRSRTLLQLLRDFSATGQFDLQSTDPDELQSEVEALLNLENLNRWYLASGRSDSVGRSAGSGKHSGVKAAVQVVGPAGRRLAAASLNTPSSGALLRRIKRRQQHSRRLQAATAAYVIPEVNTAGRGLPTDSPQQSLKQMLCSIQKFSPTGLAGVLPAAAAGKEAVDGCSMPRMGLFSYKGVVFQPLVIPIVFHCLRFKKGSTLAPPIFDPLATGQNLVDVANKLYKGTGIQFKLQQVRSDPVQFPYLMMPSMEAWQACSANPPEDEKGFPCLTRLAQEPSVAPIVEDQHAINVFVAGARDEPTWCDPTAQPAPICTQLYAGYCGASGPWFADQEPQPWSEDKTEDNWLSITWDMFNPATRNSARFWNGGGVTFAHELGHFLGLMHTHEAADSSSECDANGIAKGDAVPDTPANIQVDAWAAEQNLLAALTGWCSDFRVGEKPKASELLQFRSCAAGSKQQKAAVAADKLGDAQIDNVWNVMSYSPDPCSMMFSPNQVARMQWAVATFRPKAMQQHAA</sequence>
<dbReference type="Gene3D" id="3.40.390.10">
    <property type="entry name" value="Collagenase (Catalytic Domain)"/>
    <property type="match status" value="1"/>
</dbReference>
<dbReference type="PANTHER" id="PTHR47466:SF1">
    <property type="entry name" value="METALLOPROTEASE MEP1 (AFU_ORTHOLOGUE AFUA_1G07730)-RELATED"/>
    <property type="match status" value="1"/>
</dbReference>
<dbReference type="EMBL" id="CP126217">
    <property type="protein sequence ID" value="WIA19384.1"/>
    <property type="molecule type" value="Genomic_DNA"/>
</dbReference>
<keyword evidence="7" id="KW-0482">Metalloprotease</keyword>
<evidence type="ECO:0000313" key="13">
    <source>
        <dbReference type="Proteomes" id="UP001244341"/>
    </source>
</evidence>
<proteinExistence type="inferred from homology"/>
<keyword evidence="6" id="KW-0862">Zinc</keyword>
<dbReference type="Proteomes" id="UP001244341">
    <property type="component" value="Chromosome 10b"/>
</dbReference>
<keyword evidence="4" id="KW-0732">Signal</keyword>
<evidence type="ECO:0000256" key="6">
    <source>
        <dbReference type="ARBA" id="ARBA00022833"/>
    </source>
</evidence>
<evidence type="ECO:0000256" key="1">
    <source>
        <dbReference type="ARBA" id="ARBA00008721"/>
    </source>
</evidence>
<keyword evidence="5" id="KW-0378">Hydrolase</keyword>
<keyword evidence="10" id="KW-0472">Membrane</keyword>
<evidence type="ECO:0000256" key="10">
    <source>
        <dbReference type="SAM" id="Phobius"/>
    </source>
</evidence>
<evidence type="ECO:0000256" key="9">
    <source>
        <dbReference type="SAM" id="MobiDB-lite"/>
    </source>
</evidence>
<dbReference type="InterPro" id="IPR024079">
    <property type="entry name" value="MetalloPept_cat_dom_sf"/>
</dbReference>
<evidence type="ECO:0000256" key="2">
    <source>
        <dbReference type="ARBA" id="ARBA00022670"/>
    </source>
</evidence>
<name>A0ABY8UEB3_TETOB</name>
<evidence type="ECO:0000259" key="11">
    <source>
        <dbReference type="Pfam" id="PF05572"/>
    </source>
</evidence>
<keyword evidence="10" id="KW-0812">Transmembrane</keyword>
<keyword evidence="10" id="KW-1133">Transmembrane helix</keyword>
<dbReference type="InterPro" id="IPR008754">
    <property type="entry name" value="Peptidase_M43"/>
</dbReference>
<keyword evidence="3" id="KW-0479">Metal-binding</keyword>
<feature type="transmembrane region" description="Helical" evidence="10">
    <location>
        <begin position="12"/>
        <end position="36"/>
    </location>
</feature>
<evidence type="ECO:0000256" key="4">
    <source>
        <dbReference type="ARBA" id="ARBA00022729"/>
    </source>
</evidence>
<evidence type="ECO:0000256" key="7">
    <source>
        <dbReference type="ARBA" id="ARBA00023049"/>
    </source>
</evidence>
<protein>
    <recommendedName>
        <fullName evidence="11">Peptidase M43 pregnancy-associated plasma-A domain-containing protein</fullName>
    </recommendedName>
</protein>
<dbReference type="SUPFAM" id="SSF55486">
    <property type="entry name" value="Metalloproteases ('zincins'), catalytic domain"/>
    <property type="match status" value="1"/>
</dbReference>
<evidence type="ECO:0000256" key="8">
    <source>
        <dbReference type="ARBA" id="ARBA00023157"/>
    </source>
</evidence>
<organism evidence="12 13">
    <name type="scientific">Tetradesmus obliquus</name>
    <name type="common">Green alga</name>
    <name type="synonym">Acutodesmus obliquus</name>
    <dbReference type="NCBI Taxonomy" id="3088"/>
    <lineage>
        <taxon>Eukaryota</taxon>
        <taxon>Viridiplantae</taxon>
        <taxon>Chlorophyta</taxon>
        <taxon>core chlorophytes</taxon>
        <taxon>Chlorophyceae</taxon>
        <taxon>CS clade</taxon>
        <taxon>Sphaeropleales</taxon>
        <taxon>Scenedesmaceae</taxon>
        <taxon>Tetradesmus</taxon>
    </lineage>
</organism>
<evidence type="ECO:0000313" key="12">
    <source>
        <dbReference type="EMBL" id="WIA19384.1"/>
    </source>
</evidence>
<keyword evidence="13" id="KW-1185">Reference proteome</keyword>
<dbReference type="PANTHER" id="PTHR47466">
    <property type="match status" value="1"/>
</dbReference>
<evidence type="ECO:0000256" key="3">
    <source>
        <dbReference type="ARBA" id="ARBA00022723"/>
    </source>
</evidence>
<keyword evidence="8" id="KW-1015">Disulfide bond</keyword>
<reference evidence="12 13" key="1">
    <citation type="submission" date="2023-05" db="EMBL/GenBank/DDBJ databases">
        <title>A 100% complete, gapless, phased diploid assembly of the Scenedesmus obliquus UTEX 3031 genome.</title>
        <authorList>
            <person name="Biondi T.C."/>
            <person name="Hanschen E.R."/>
            <person name="Kwon T."/>
            <person name="Eng W."/>
            <person name="Kruse C.P.S."/>
            <person name="Koehler S.I."/>
            <person name="Kunde Y."/>
            <person name="Gleasner C.D."/>
            <person name="You Mak K.T."/>
            <person name="Polle J."/>
            <person name="Hovde B.T."/>
            <person name="Starkenburg S.R."/>
        </authorList>
    </citation>
    <scope>NUCLEOTIDE SEQUENCE [LARGE SCALE GENOMIC DNA]</scope>
    <source>
        <strain evidence="12 13">DOE0152z</strain>
    </source>
</reference>
<accession>A0ABY8UEB3</accession>
<keyword evidence="2" id="KW-0645">Protease</keyword>
<feature type="region of interest" description="Disordered" evidence="9">
    <location>
        <begin position="43"/>
        <end position="75"/>
    </location>
</feature>